<dbReference type="FunFam" id="2.40.30.20:FF:000004">
    <property type="entry name" value="Riboflavin synthase, alpha subunit"/>
    <property type="match status" value="1"/>
</dbReference>
<dbReference type="Proteomes" id="UP000477543">
    <property type="component" value="Unassembled WGS sequence"/>
</dbReference>
<dbReference type="RefSeq" id="WP_053798339.1">
    <property type="nucleotide sequence ID" value="NZ_POAF01000001.1"/>
</dbReference>
<dbReference type="CDD" id="cd00402">
    <property type="entry name" value="Riboflavin_synthase_like"/>
    <property type="match status" value="1"/>
</dbReference>
<comment type="pathway">
    <text evidence="3">Cofactor biosynthesis; riboflavin biosynthesis; riboflavin from 2-hydroxy-3-oxobutyl phosphate and 5-amino-6-(D-ribitylamino)uracil: step 2/2.</text>
</comment>
<evidence type="ECO:0000256" key="8">
    <source>
        <dbReference type="ARBA" id="ARBA00022679"/>
    </source>
</evidence>
<proteinExistence type="predicted"/>
<feature type="repeat" description="Lumazine-binding" evidence="11">
    <location>
        <begin position="1"/>
        <end position="98"/>
    </location>
</feature>
<feature type="domain" description="Lumazine-binding" evidence="12">
    <location>
        <begin position="99"/>
        <end position="202"/>
    </location>
</feature>
<dbReference type="NCBIfam" id="NF006767">
    <property type="entry name" value="PRK09289.1"/>
    <property type="match status" value="1"/>
</dbReference>
<dbReference type="InterPro" id="IPR026017">
    <property type="entry name" value="Lumazine-bd_dom"/>
</dbReference>
<dbReference type="EC" id="2.5.1.9" evidence="5 10"/>
<evidence type="ECO:0000256" key="4">
    <source>
        <dbReference type="ARBA" id="ARBA00011233"/>
    </source>
</evidence>
<protein>
    <recommendedName>
        <fullName evidence="6 10">Riboflavin synthase</fullName>
        <ecNumber evidence="5 10">2.5.1.9</ecNumber>
    </recommendedName>
</protein>
<feature type="repeat" description="Lumazine-binding" evidence="11">
    <location>
        <begin position="99"/>
        <end position="202"/>
    </location>
</feature>
<evidence type="ECO:0000256" key="7">
    <source>
        <dbReference type="ARBA" id="ARBA00022619"/>
    </source>
</evidence>
<evidence type="ECO:0000256" key="2">
    <source>
        <dbReference type="ARBA" id="ARBA00002803"/>
    </source>
</evidence>
<evidence type="ECO:0000313" key="15">
    <source>
        <dbReference type="Proteomes" id="UP000252167"/>
    </source>
</evidence>
<keyword evidence="8 13" id="KW-0808">Transferase</keyword>
<dbReference type="PIRSF" id="PIRSF000498">
    <property type="entry name" value="Riboflavin_syn_A"/>
    <property type="match status" value="1"/>
</dbReference>
<evidence type="ECO:0000256" key="11">
    <source>
        <dbReference type="PROSITE-ProRule" id="PRU00524"/>
    </source>
</evidence>
<dbReference type="Proteomes" id="UP000252167">
    <property type="component" value="Unassembled WGS sequence"/>
</dbReference>
<dbReference type="GO" id="GO:0004746">
    <property type="term" value="F:riboflavin synthase activity"/>
    <property type="evidence" value="ECO:0007669"/>
    <property type="project" value="UniProtKB-UniRule"/>
</dbReference>
<dbReference type="InterPro" id="IPR023366">
    <property type="entry name" value="ATP_synth_asu-like_sf"/>
</dbReference>
<dbReference type="FunFam" id="2.40.30.20:FF:000003">
    <property type="entry name" value="Riboflavin synthase, alpha subunit"/>
    <property type="match status" value="1"/>
</dbReference>
<reference evidence="13 16" key="2">
    <citation type="submission" date="2020-01" db="EMBL/GenBank/DDBJ databases">
        <title>Glutamicibacter soli M275.</title>
        <authorList>
            <person name="Meng X."/>
        </authorList>
    </citation>
    <scope>NUCLEOTIDE SEQUENCE [LARGE SCALE GENOMIC DNA]</scope>
    <source>
        <strain evidence="13 16">M275</strain>
    </source>
</reference>
<dbReference type="EMBL" id="POAF01000001">
    <property type="protein sequence ID" value="RBM04114.1"/>
    <property type="molecule type" value="Genomic_DNA"/>
</dbReference>
<evidence type="ECO:0000256" key="5">
    <source>
        <dbReference type="ARBA" id="ARBA00012827"/>
    </source>
</evidence>
<comment type="subunit">
    <text evidence="4">Homotrimer.</text>
</comment>
<evidence type="ECO:0000256" key="1">
    <source>
        <dbReference type="ARBA" id="ARBA00000968"/>
    </source>
</evidence>
<dbReference type="GO" id="GO:0009231">
    <property type="term" value="P:riboflavin biosynthetic process"/>
    <property type="evidence" value="ECO:0007669"/>
    <property type="project" value="UniProtKB-KW"/>
</dbReference>
<keyword evidence="7" id="KW-0686">Riboflavin biosynthesis</keyword>
<keyword evidence="9" id="KW-0677">Repeat</keyword>
<dbReference type="Gene3D" id="2.40.30.20">
    <property type="match status" value="2"/>
</dbReference>
<dbReference type="AlphaFoldDB" id="A0A365YQ93"/>
<comment type="function">
    <text evidence="2">Catalyzes the dismutation of two molecules of 6,7-dimethyl-8-ribityllumazine, resulting in the formation of riboflavin and 5-amino-6-(D-ribitylamino)uracil.</text>
</comment>
<sequence length="208" mass="21425">MFTGIVTGTGTITGIATDPRKDLAVLTLKAPGHTEDLGLGGSLAVNGVCLTATALDGDTLSVDVMGETLNRTTTGQLAEGSIVNLERCTPAGARLDGHVVQGHVDAVGAVLAREDHGQWTTFRVSVPDQYAPLTAEKGSIALDGISLTLTAVSPADTPAGGHWVEVGIIPITLAETTMGSRQVGDRINIEVDVLAKYVARLNAFGGRN</sequence>
<dbReference type="PROSITE" id="PS51177">
    <property type="entry name" value="LUMAZINE_BIND"/>
    <property type="match status" value="2"/>
</dbReference>
<dbReference type="PANTHER" id="PTHR21098">
    <property type="entry name" value="RIBOFLAVIN SYNTHASE ALPHA CHAIN"/>
    <property type="match status" value="1"/>
</dbReference>
<dbReference type="SUPFAM" id="SSF63380">
    <property type="entry name" value="Riboflavin synthase domain-like"/>
    <property type="match status" value="2"/>
</dbReference>
<gene>
    <name evidence="14" type="ORF">C1H84_02120</name>
    <name evidence="13" type="ORF">GT020_01175</name>
</gene>
<evidence type="ECO:0000259" key="12">
    <source>
        <dbReference type="PROSITE" id="PS51177"/>
    </source>
</evidence>
<evidence type="ECO:0000313" key="16">
    <source>
        <dbReference type="Proteomes" id="UP000477543"/>
    </source>
</evidence>
<evidence type="ECO:0000313" key="13">
    <source>
        <dbReference type="EMBL" id="NAZ14683.1"/>
    </source>
</evidence>
<dbReference type="NCBIfam" id="TIGR00187">
    <property type="entry name" value="ribE"/>
    <property type="match status" value="1"/>
</dbReference>
<evidence type="ECO:0000256" key="3">
    <source>
        <dbReference type="ARBA" id="ARBA00004887"/>
    </source>
</evidence>
<dbReference type="EMBL" id="WYDN01000001">
    <property type="protein sequence ID" value="NAZ14683.1"/>
    <property type="molecule type" value="Genomic_DNA"/>
</dbReference>
<organism evidence="14 15">
    <name type="scientific">Glutamicibacter soli</name>
    <dbReference type="NCBI Taxonomy" id="453836"/>
    <lineage>
        <taxon>Bacteria</taxon>
        <taxon>Bacillati</taxon>
        <taxon>Actinomycetota</taxon>
        <taxon>Actinomycetes</taxon>
        <taxon>Micrococcales</taxon>
        <taxon>Micrococcaceae</taxon>
        <taxon>Glutamicibacter</taxon>
    </lineage>
</organism>
<name>A0A365YQ93_9MICC</name>
<evidence type="ECO:0000313" key="14">
    <source>
        <dbReference type="EMBL" id="RBM04114.1"/>
    </source>
</evidence>
<dbReference type="InterPro" id="IPR017938">
    <property type="entry name" value="Riboflavin_synthase-like_b-brl"/>
</dbReference>
<dbReference type="PANTHER" id="PTHR21098:SF12">
    <property type="entry name" value="RIBOFLAVIN SYNTHASE"/>
    <property type="match status" value="1"/>
</dbReference>
<keyword evidence="15" id="KW-1185">Reference proteome</keyword>
<accession>A0A365YQ93</accession>
<evidence type="ECO:0000256" key="9">
    <source>
        <dbReference type="ARBA" id="ARBA00022737"/>
    </source>
</evidence>
<dbReference type="Pfam" id="PF00677">
    <property type="entry name" value="Lum_binding"/>
    <property type="match status" value="2"/>
</dbReference>
<comment type="caution">
    <text evidence="14">The sequence shown here is derived from an EMBL/GenBank/DDBJ whole genome shotgun (WGS) entry which is preliminary data.</text>
</comment>
<evidence type="ECO:0000256" key="10">
    <source>
        <dbReference type="NCBIfam" id="TIGR00187"/>
    </source>
</evidence>
<feature type="domain" description="Lumazine-binding" evidence="12">
    <location>
        <begin position="1"/>
        <end position="98"/>
    </location>
</feature>
<comment type="catalytic activity">
    <reaction evidence="1">
        <text>2 6,7-dimethyl-8-(1-D-ribityl)lumazine + H(+) = 5-amino-6-(D-ribitylamino)uracil + riboflavin</text>
        <dbReference type="Rhea" id="RHEA:20772"/>
        <dbReference type="ChEBI" id="CHEBI:15378"/>
        <dbReference type="ChEBI" id="CHEBI:15934"/>
        <dbReference type="ChEBI" id="CHEBI:57986"/>
        <dbReference type="ChEBI" id="CHEBI:58201"/>
        <dbReference type="EC" id="2.5.1.9"/>
    </reaction>
</comment>
<reference evidence="14 15" key="1">
    <citation type="submission" date="2018-01" db="EMBL/GenBank/DDBJ databases">
        <title>Glutamicibacter soli strain NHPC-3 Whole genome sequence and assembly.</title>
        <authorList>
            <person name="Choudhury P."/>
            <person name="Gupta D."/>
            <person name="Sengupta K."/>
            <person name="Jawed A."/>
            <person name="Sultana N."/>
            <person name="Saha P."/>
        </authorList>
    </citation>
    <scope>NUCLEOTIDE SEQUENCE [LARGE SCALE GENOMIC DNA]</scope>
    <source>
        <strain evidence="14 15">NHPC-3</strain>
    </source>
</reference>
<dbReference type="InterPro" id="IPR001783">
    <property type="entry name" value="Lumazine-bd"/>
</dbReference>
<evidence type="ECO:0000256" key="6">
    <source>
        <dbReference type="ARBA" id="ARBA00013950"/>
    </source>
</evidence>